<sequence length="279" mass="30616">MRPLWVVGDIHGAYDKLRALLLRAGLIDFDGSWTAGDTHLVFLGDYVDRGPNGLEVIRLIRSLEVQATEVGGQVTALLGNHEVMFLASLVFRHVDPHDRMGFREYWLENGGQPRDVDLLEPSDLGWLSNRPAITVSHGWLMVHADSLMYLRLGDSVKDVNAEVARILANPDPDEWGLFLNWFTERMAFALGEGEAKARRALSVFGGDRIVHGHTPVYVLLDEALHGPTVGAGAPIPYAGRLCVAMDSGMAYREDAGFIARLNPQGIAEVVAFPSGSSLY</sequence>
<protein>
    <submittedName>
        <fullName evidence="2">Metallophosphoesterase</fullName>
    </submittedName>
</protein>
<dbReference type="OrthoDB" id="384253at2"/>
<dbReference type="SUPFAM" id="SSF56300">
    <property type="entry name" value="Metallo-dependent phosphatases"/>
    <property type="match status" value="1"/>
</dbReference>
<dbReference type="PATRIC" id="fig|1309411.5.peg.463"/>
<organism evidence="2 3">
    <name type="scientific">Deinococcus soli</name>
    <name type="common">ex Cha et al. 2016</name>
    <dbReference type="NCBI Taxonomy" id="1309411"/>
    <lineage>
        <taxon>Bacteria</taxon>
        <taxon>Thermotogati</taxon>
        <taxon>Deinococcota</taxon>
        <taxon>Deinococci</taxon>
        <taxon>Deinococcales</taxon>
        <taxon>Deinococcaceae</taxon>
        <taxon>Deinococcus</taxon>
    </lineage>
</organism>
<dbReference type="Proteomes" id="UP000034024">
    <property type="component" value="Chromosome"/>
</dbReference>
<dbReference type="RefSeq" id="WP_046844869.1">
    <property type="nucleotide sequence ID" value="NZ_CP011389.1"/>
</dbReference>
<dbReference type="PANTHER" id="PTHR46546">
    <property type="entry name" value="SHEWANELLA-LIKE PROTEIN PHOSPHATASE 1"/>
    <property type="match status" value="1"/>
</dbReference>
<dbReference type="Gene3D" id="3.60.21.10">
    <property type="match status" value="1"/>
</dbReference>
<dbReference type="EMBL" id="CP011389">
    <property type="protein sequence ID" value="AKH18284.1"/>
    <property type="molecule type" value="Genomic_DNA"/>
</dbReference>
<dbReference type="KEGG" id="dch:SY84_02200"/>
<gene>
    <name evidence="2" type="ORF">SY84_02200</name>
</gene>
<dbReference type="AlphaFoldDB" id="A0A0F7JSD0"/>
<dbReference type="PRINTS" id="PR00114">
    <property type="entry name" value="STPHPHTASE"/>
</dbReference>
<keyword evidence="3" id="KW-1185">Reference proteome</keyword>
<evidence type="ECO:0000259" key="1">
    <source>
        <dbReference type="Pfam" id="PF00149"/>
    </source>
</evidence>
<evidence type="ECO:0000313" key="2">
    <source>
        <dbReference type="EMBL" id="AKH18284.1"/>
    </source>
</evidence>
<name>A0A0F7JSD0_9DEIO</name>
<dbReference type="PANTHER" id="PTHR46546:SF4">
    <property type="entry name" value="SHEWANELLA-LIKE PROTEIN PHOSPHATASE 1"/>
    <property type="match status" value="1"/>
</dbReference>
<feature type="domain" description="Calcineurin-like phosphoesterase" evidence="1">
    <location>
        <begin position="3"/>
        <end position="217"/>
    </location>
</feature>
<proteinExistence type="predicted"/>
<dbReference type="GO" id="GO:0016787">
    <property type="term" value="F:hydrolase activity"/>
    <property type="evidence" value="ECO:0007669"/>
    <property type="project" value="InterPro"/>
</dbReference>
<dbReference type="InterPro" id="IPR006186">
    <property type="entry name" value="Ser/Thr-sp_prot-phosphatase"/>
</dbReference>
<dbReference type="InterPro" id="IPR029052">
    <property type="entry name" value="Metallo-depent_PP-like"/>
</dbReference>
<reference evidence="2 3" key="1">
    <citation type="submission" date="2015-01" db="EMBL/GenBank/DDBJ databases">
        <title>Deinococcus soli/N5/whole genome sequencing.</title>
        <authorList>
            <person name="Kim M.K."/>
            <person name="Srinivasan S."/>
            <person name="Lee J.-J."/>
        </authorList>
    </citation>
    <scope>NUCLEOTIDE SEQUENCE [LARGE SCALE GENOMIC DNA]</scope>
    <source>
        <strain evidence="2 3">N5</strain>
    </source>
</reference>
<dbReference type="InterPro" id="IPR004843">
    <property type="entry name" value="Calcineurin-like_PHP"/>
</dbReference>
<accession>A0A0F7JSD0</accession>
<dbReference type="Pfam" id="PF00149">
    <property type="entry name" value="Metallophos"/>
    <property type="match status" value="1"/>
</dbReference>
<evidence type="ECO:0000313" key="3">
    <source>
        <dbReference type="Proteomes" id="UP000034024"/>
    </source>
</evidence>